<dbReference type="PROSITE" id="PS51257">
    <property type="entry name" value="PROKAR_LIPOPROTEIN"/>
    <property type="match status" value="1"/>
</dbReference>
<dbReference type="AlphaFoldDB" id="M0AAG3"/>
<accession>M0AAG3</accession>
<evidence type="ECO:0000313" key="1">
    <source>
        <dbReference type="EMBL" id="ELY94333.1"/>
    </source>
</evidence>
<comment type="caution">
    <text evidence="1">The sequence shown here is derived from an EMBL/GenBank/DDBJ whole genome shotgun (WGS) entry which is preliminary data.</text>
</comment>
<gene>
    <name evidence="1" type="ORF">C482_18532</name>
</gene>
<dbReference type="PATRIC" id="fig|1227492.4.peg.3688"/>
<proteinExistence type="predicted"/>
<organism evidence="1 2">
    <name type="scientific">Natrialba chahannaoensis JCM 10990</name>
    <dbReference type="NCBI Taxonomy" id="1227492"/>
    <lineage>
        <taxon>Archaea</taxon>
        <taxon>Methanobacteriati</taxon>
        <taxon>Methanobacteriota</taxon>
        <taxon>Stenosarchaea group</taxon>
        <taxon>Halobacteria</taxon>
        <taxon>Halobacteriales</taxon>
        <taxon>Natrialbaceae</taxon>
        <taxon>Natrialba</taxon>
    </lineage>
</organism>
<dbReference type="OrthoDB" id="177738at2157"/>
<evidence type="ECO:0008006" key="3">
    <source>
        <dbReference type="Google" id="ProtNLM"/>
    </source>
</evidence>
<dbReference type="RefSeq" id="WP_006169234.1">
    <property type="nucleotide sequence ID" value="NZ_AOIN01000096.1"/>
</dbReference>
<sequence length="156" mass="17465">MLSRRQTLALGATLSTTALAGCTVLRSDPEYLTLNFLNFDSDPNTFAVEILQADTDQHSDAVVLREQYELETPPEDRVADQHTEEDLLESDRYLVRVHLDNAPATRATYQYYPDCGASETASDELFIEVRAERETSDRYIEFKQASVLAVPAGSNT</sequence>
<reference evidence="1 2" key="1">
    <citation type="journal article" date="2014" name="PLoS Genet.">
        <title>Phylogenetically driven sequencing of extremely halophilic archaea reveals strategies for static and dynamic osmo-response.</title>
        <authorList>
            <person name="Becker E.A."/>
            <person name="Seitzer P.M."/>
            <person name="Tritt A."/>
            <person name="Larsen D."/>
            <person name="Krusor M."/>
            <person name="Yao A.I."/>
            <person name="Wu D."/>
            <person name="Madern D."/>
            <person name="Eisen J.A."/>
            <person name="Darling A.E."/>
            <person name="Facciotti M.T."/>
        </authorList>
    </citation>
    <scope>NUCLEOTIDE SEQUENCE [LARGE SCALE GENOMIC DNA]</scope>
    <source>
        <strain evidence="1 2">JCM 10990</strain>
    </source>
</reference>
<keyword evidence="2" id="KW-1185">Reference proteome</keyword>
<name>M0AAG3_9EURY</name>
<evidence type="ECO:0000313" key="2">
    <source>
        <dbReference type="Proteomes" id="UP000011693"/>
    </source>
</evidence>
<dbReference type="EMBL" id="AOIN01000096">
    <property type="protein sequence ID" value="ELY94333.1"/>
    <property type="molecule type" value="Genomic_DNA"/>
</dbReference>
<dbReference type="Proteomes" id="UP000011693">
    <property type="component" value="Unassembled WGS sequence"/>
</dbReference>
<protein>
    <recommendedName>
        <fullName evidence="3">Lipoprotein</fullName>
    </recommendedName>
</protein>